<protein>
    <submittedName>
        <fullName evidence="1">LANO_0H15852g1_1</fullName>
    </submittedName>
</protein>
<gene>
    <name evidence="1" type="ORF">LANO_0H15852G</name>
</gene>
<sequence length="271" mass="29521">MGIKVANTKVSSKSSRAVSSALGLLVILAFVAYTSRDAWGLYALSEQTGLEAELDDLVLPEPVLESAIPHTSAQASAQDDSLRVEQIFSGIKLEIEDSGSSTSLRRASATRVASSAEVVKADVVHGSRNYKPQSPSFDPEVNFQEILSTSPVVIFIDSKENSQLLRTLLQRHYEVSPPPVLVDLEKHSSGAQLESYIEDFKLERPDGTAKKTSAKSSHDAPYLFINGHSVINTDFQTDIQDLHVHNQLLDKLKSVAEGNVMFTRNNAPSNS</sequence>
<keyword evidence="2" id="KW-1185">Reference proteome</keyword>
<dbReference type="Gene3D" id="3.40.30.10">
    <property type="entry name" value="Glutaredoxin"/>
    <property type="match status" value="1"/>
</dbReference>
<evidence type="ECO:0000313" key="1">
    <source>
        <dbReference type="EMBL" id="SCV05818.1"/>
    </source>
</evidence>
<dbReference type="EMBL" id="LT598447">
    <property type="protein sequence ID" value="SCV05818.1"/>
    <property type="molecule type" value="Genomic_DNA"/>
</dbReference>
<accession>A0A1G4KMM1</accession>
<dbReference type="AlphaFoldDB" id="A0A1G4KMM1"/>
<dbReference type="OrthoDB" id="4035655at2759"/>
<dbReference type="Proteomes" id="UP000189911">
    <property type="component" value="Chromosome H"/>
</dbReference>
<organism evidence="1 2">
    <name type="scientific">Lachancea nothofagi CBS 11611</name>
    <dbReference type="NCBI Taxonomy" id="1266666"/>
    <lineage>
        <taxon>Eukaryota</taxon>
        <taxon>Fungi</taxon>
        <taxon>Dikarya</taxon>
        <taxon>Ascomycota</taxon>
        <taxon>Saccharomycotina</taxon>
        <taxon>Saccharomycetes</taxon>
        <taxon>Saccharomycetales</taxon>
        <taxon>Saccharomycetaceae</taxon>
        <taxon>Lachancea</taxon>
    </lineage>
</organism>
<evidence type="ECO:0000313" key="2">
    <source>
        <dbReference type="Proteomes" id="UP000189911"/>
    </source>
</evidence>
<name>A0A1G4KMM1_9SACH</name>
<reference evidence="2" key="1">
    <citation type="submission" date="2016-03" db="EMBL/GenBank/DDBJ databases">
        <authorList>
            <person name="Devillers Hugo."/>
        </authorList>
    </citation>
    <scope>NUCLEOTIDE SEQUENCE [LARGE SCALE GENOMIC DNA]</scope>
</reference>
<proteinExistence type="predicted"/>